<gene>
    <name evidence="2" type="ORF">N825_13265</name>
</gene>
<sequence length="403" mass="43933">MRSPLPSLSLAFAALAFLASPNPALAATWDETLASARGDTVYWNAWAGDPRINDYIGWVAEQVRGRFGIDLRHVKVTDTSDVVSRVLAEKAAGKDQGGSVDLVWLNGENFAAMKENKLLYGPFVDRLPNAKLIDTVGKPTTLVDFTIPTDGMEAPWGMAQFVFNYDTGQIAKPPRSAAALLDWTQANPGRFTYPSPPDFIGSTFLKQMLVEVTADPVLLQKPVDDADFDQVTAPLWTFLEKLHPNLARGGESFPASGPALKQMLADGEVAMSLSFHPGEASRDIASGLLPPSIRTFVLERGTIGNTHFVAIPYNANAPDAAAVVADFLLSPEAQLMKQDPAVWGDFTVLDMDRLTPEDRAKFAAVPRGEATLSEEELGTPLLEPHPSWMVRIEREWLRRYGAG</sequence>
<evidence type="ECO:0008006" key="4">
    <source>
        <dbReference type="Google" id="ProtNLM"/>
    </source>
</evidence>
<dbReference type="Gene3D" id="3.40.190.10">
    <property type="entry name" value="Periplasmic binding protein-like II"/>
    <property type="match status" value="2"/>
</dbReference>
<dbReference type="Proteomes" id="UP000019486">
    <property type="component" value="Unassembled WGS sequence"/>
</dbReference>
<evidence type="ECO:0000256" key="1">
    <source>
        <dbReference type="SAM" id="SignalP"/>
    </source>
</evidence>
<dbReference type="RefSeq" id="WP_037457124.1">
    <property type="nucleotide sequence ID" value="NZ_AVFL01000018.1"/>
</dbReference>
<accession>W9H164</accession>
<dbReference type="STRING" id="1385369.N825_13265"/>
<dbReference type="NCBIfam" id="NF008633">
    <property type="entry name" value="PRK11622.1"/>
    <property type="match status" value="1"/>
</dbReference>
<dbReference type="InterPro" id="IPR006059">
    <property type="entry name" value="SBP"/>
</dbReference>
<dbReference type="SUPFAM" id="SSF53850">
    <property type="entry name" value="Periplasmic binding protein-like II"/>
    <property type="match status" value="1"/>
</dbReference>
<reference evidence="2 3" key="1">
    <citation type="submission" date="2013-08" db="EMBL/GenBank/DDBJ databases">
        <title>The genome sequence of Skermanella stibiiresistens.</title>
        <authorList>
            <person name="Zhu W."/>
            <person name="Wang G."/>
        </authorList>
    </citation>
    <scope>NUCLEOTIDE SEQUENCE [LARGE SCALE GENOMIC DNA]</scope>
    <source>
        <strain evidence="2 3">SB22</strain>
    </source>
</reference>
<dbReference type="PIRSF" id="PIRSF029172">
    <property type="entry name" value="UCP029172_ABC_sbc_YnjB"/>
    <property type="match status" value="1"/>
</dbReference>
<dbReference type="AlphaFoldDB" id="W9H164"/>
<keyword evidence="1" id="KW-0732">Signal</keyword>
<dbReference type="EMBL" id="AVFL01000018">
    <property type="protein sequence ID" value="EWY38452.1"/>
    <property type="molecule type" value="Genomic_DNA"/>
</dbReference>
<evidence type="ECO:0000313" key="3">
    <source>
        <dbReference type="Proteomes" id="UP000019486"/>
    </source>
</evidence>
<dbReference type="OrthoDB" id="3239593at2"/>
<dbReference type="Pfam" id="PF13416">
    <property type="entry name" value="SBP_bac_8"/>
    <property type="match status" value="1"/>
</dbReference>
<feature type="signal peptide" evidence="1">
    <location>
        <begin position="1"/>
        <end position="26"/>
    </location>
</feature>
<keyword evidence="3" id="KW-1185">Reference proteome</keyword>
<dbReference type="InterPro" id="IPR027020">
    <property type="entry name" value="YnjB"/>
</dbReference>
<dbReference type="PATRIC" id="fig|1385369.3.peg.4540"/>
<evidence type="ECO:0000313" key="2">
    <source>
        <dbReference type="EMBL" id="EWY38452.1"/>
    </source>
</evidence>
<dbReference type="PANTHER" id="PTHR42779:SF1">
    <property type="entry name" value="PROTEIN YNJB"/>
    <property type="match status" value="1"/>
</dbReference>
<comment type="caution">
    <text evidence="2">The sequence shown here is derived from an EMBL/GenBank/DDBJ whole genome shotgun (WGS) entry which is preliminary data.</text>
</comment>
<feature type="chain" id="PRO_5004921526" description="ABC transporter substrate-binding protein" evidence="1">
    <location>
        <begin position="27"/>
        <end position="403"/>
    </location>
</feature>
<protein>
    <recommendedName>
        <fullName evidence="4">ABC transporter substrate-binding protein</fullName>
    </recommendedName>
</protein>
<dbReference type="PANTHER" id="PTHR42779">
    <property type="entry name" value="PROTEIN YNJB"/>
    <property type="match status" value="1"/>
</dbReference>
<proteinExistence type="predicted"/>
<organism evidence="2 3">
    <name type="scientific">Skermanella stibiiresistens SB22</name>
    <dbReference type="NCBI Taxonomy" id="1385369"/>
    <lineage>
        <taxon>Bacteria</taxon>
        <taxon>Pseudomonadati</taxon>
        <taxon>Pseudomonadota</taxon>
        <taxon>Alphaproteobacteria</taxon>
        <taxon>Rhodospirillales</taxon>
        <taxon>Azospirillaceae</taxon>
        <taxon>Skermanella</taxon>
    </lineage>
</organism>
<name>W9H164_9PROT</name>